<proteinExistence type="predicted"/>
<gene>
    <name evidence="1" type="ORF">Anapl_15609</name>
</gene>
<dbReference type="Proteomes" id="UP000296049">
    <property type="component" value="Unassembled WGS sequence"/>
</dbReference>
<evidence type="ECO:0000313" key="1">
    <source>
        <dbReference type="EMBL" id="EOA94188.1"/>
    </source>
</evidence>
<name>R0KLX8_ANAPL</name>
<organism evidence="1 2">
    <name type="scientific">Anas platyrhynchos</name>
    <name type="common">Mallard</name>
    <name type="synonym">Anas boschas</name>
    <dbReference type="NCBI Taxonomy" id="8839"/>
    <lineage>
        <taxon>Eukaryota</taxon>
        <taxon>Metazoa</taxon>
        <taxon>Chordata</taxon>
        <taxon>Craniata</taxon>
        <taxon>Vertebrata</taxon>
        <taxon>Euteleostomi</taxon>
        <taxon>Archelosauria</taxon>
        <taxon>Archosauria</taxon>
        <taxon>Dinosauria</taxon>
        <taxon>Saurischia</taxon>
        <taxon>Theropoda</taxon>
        <taxon>Coelurosauria</taxon>
        <taxon>Aves</taxon>
        <taxon>Neognathae</taxon>
        <taxon>Galloanserae</taxon>
        <taxon>Anseriformes</taxon>
        <taxon>Anatidae</taxon>
        <taxon>Anatinae</taxon>
        <taxon>Anas</taxon>
    </lineage>
</organism>
<accession>R0KLX8</accession>
<evidence type="ECO:0000313" key="2">
    <source>
        <dbReference type="Proteomes" id="UP000296049"/>
    </source>
</evidence>
<reference evidence="2" key="1">
    <citation type="journal article" date="2013" name="Nat. Genet.">
        <title>The duck genome and transcriptome provide insight into an avian influenza virus reservoir species.</title>
        <authorList>
            <person name="Huang Y."/>
            <person name="Li Y."/>
            <person name="Burt D.W."/>
            <person name="Chen H."/>
            <person name="Zhang Y."/>
            <person name="Qian W."/>
            <person name="Kim H."/>
            <person name="Gan S."/>
            <person name="Zhao Y."/>
            <person name="Li J."/>
            <person name="Yi K."/>
            <person name="Feng H."/>
            <person name="Zhu P."/>
            <person name="Li B."/>
            <person name="Liu Q."/>
            <person name="Fairley S."/>
            <person name="Magor K.E."/>
            <person name="Du Z."/>
            <person name="Hu X."/>
            <person name="Goodman L."/>
            <person name="Tafer H."/>
            <person name="Vignal A."/>
            <person name="Lee T."/>
            <person name="Kim K.W."/>
            <person name="Sheng Z."/>
            <person name="An Y."/>
            <person name="Searle S."/>
            <person name="Herrero J."/>
            <person name="Groenen M.A."/>
            <person name="Crooijmans R.P."/>
            <person name="Faraut T."/>
            <person name="Cai Q."/>
            <person name="Webster R.G."/>
            <person name="Aldridge J.R."/>
            <person name="Warren W.C."/>
            <person name="Bartschat S."/>
            <person name="Kehr S."/>
            <person name="Marz M."/>
            <person name="Stadler P.F."/>
            <person name="Smith J."/>
            <person name="Kraus R.H."/>
            <person name="Zhao Y."/>
            <person name="Ren L."/>
            <person name="Fei J."/>
            <person name="Morisson M."/>
            <person name="Kaiser P."/>
            <person name="Griffin D.K."/>
            <person name="Rao M."/>
            <person name="Pitel F."/>
            <person name="Wang J."/>
            <person name="Li N."/>
        </authorList>
    </citation>
    <scope>NUCLEOTIDE SEQUENCE [LARGE SCALE GENOMIC DNA]</scope>
</reference>
<protein>
    <submittedName>
        <fullName evidence="1">Uncharacterized protein</fullName>
    </submittedName>
</protein>
<dbReference type="EMBL" id="KB744942">
    <property type="protein sequence ID" value="EOA94188.1"/>
    <property type="molecule type" value="Genomic_DNA"/>
</dbReference>
<dbReference type="AlphaFoldDB" id="R0KLX8"/>
<keyword evidence="2" id="KW-1185">Reference proteome</keyword>
<sequence>MEAAAADDESWLVIVLHQEDSPVSTQISFPSPSPSVRCILMLQGLRKEHIEARMQQAYAVTVISNELMLVWQCGAIDPSCPVHNSAVRYRHVLSRANRLWCCFLWEQDTLLCLVILWLEGKIGSICVENTKAVISGGITPSAGHMQRCLCNPMAYDGYLHQQGWDLPACGCAGCGHICCCTAGDLEEQEGKQPCTTFVGDAVLLLPVVVLVKGALSGPKAAWLCSPSLYCCPCWDGDETTGWLITDHSVSMHIERPLQAMSDIQYEIRGTPSTVLMSGTMLSPSAWCRYQTLTGLQQRSLATPEASRAACLGINHQNVNSVVECSSRSSSAIKVTSFNKLRSSQKIKIIAGYTCKKTDVRTHIWIADQIQRYSSGGLEKELLDNCAERDRSKQLPIRRHSSSVGSLGAVRENSFCGKQLMELHYRPLIALPDRETAGSLRQLRSPDQFRLGAHFLSGLIKHV</sequence>